<sequence>MAIVGIARQGPHADDKARVDGGGQADLGAELIALAGLAFGPSR</sequence>
<name>A0A2G8RFD2_9RHOB</name>
<keyword evidence="2" id="KW-1185">Reference proteome</keyword>
<accession>A0A2G8RFD2</accession>
<organism evidence="1 2">
    <name type="scientific">Puniceibacterium antarcticum</name>
    <dbReference type="NCBI Taxonomy" id="1206336"/>
    <lineage>
        <taxon>Bacteria</taxon>
        <taxon>Pseudomonadati</taxon>
        <taxon>Pseudomonadota</taxon>
        <taxon>Alphaproteobacteria</taxon>
        <taxon>Rhodobacterales</taxon>
        <taxon>Paracoccaceae</taxon>
        <taxon>Puniceibacterium</taxon>
    </lineage>
</organism>
<gene>
    <name evidence="1" type="ORF">P775_10530</name>
</gene>
<dbReference type="EMBL" id="AWWI01000065">
    <property type="protein sequence ID" value="PIL20232.1"/>
    <property type="molecule type" value="Genomic_DNA"/>
</dbReference>
<evidence type="ECO:0000313" key="2">
    <source>
        <dbReference type="Proteomes" id="UP000231259"/>
    </source>
</evidence>
<dbReference type="Proteomes" id="UP000231259">
    <property type="component" value="Unassembled WGS sequence"/>
</dbReference>
<protein>
    <submittedName>
        <fullName evidence="1">Uncharacterized protein</fullName>
    </submittedName>
</protein>
<evidence type="ECO:0000313" key="1">
    <source>
        <dbReference type="EMBL" id="PIL20232.1"/>
    </source>
</evidence>
<comment type="caution">
    <text evidence="1">The sequence shown here is derived from an EMBL/GenBank/DDBJ whole genome shotgun (WGS) entry which is preliminary data.</text>
</comment>
<reference evidence="1 2" key="1">
    <citation type="submission" date="2013-09" db="EMBL/GenBank/DDBJ databases">
        <title>Genome sequencing of Phaeobacter antarcticus sp. nov. SM1211.</title>
        <authorList>
            <person name="Zhang X.-Y."/>
            <person name="Liu C."/>
            <person name="Chen X.-L."/>
            <person name="Xie B.-B."/>
            <person name="Qin Q.-L."/>
            <person name="Rong J.-C."/>
            <person name="Zhang Y.-Z."/>
        </authorList>
    </citation>
    <scope>NUCLEOTIDE SEQUENCE [LARGE SCALE GENOMIC DNA]</scope>
    <source>
        <strain evidence="1 2">SM1211</strain>
    </source>
</reference>
<dbReference type="AlphaFoldDB" id="A0A2G8RFD2"/>
<proteinExistence type="predicted"/>